<evidence type="ECO:0000313" key="3">
    <source>
        <dbReference type="Proteomes" id="UP000009080"/>
    </source>
</evidence>
<reference evidence="2 3" key="1">
    <citation type="journal article" date="2009" name="PLoS ONE">
        <title>The complete genome of Teredinibacter turnerae T7901: an intracellular endosymbiont of marine wood-boring bivalves (shipworms).</title>
        <authorList>
            <person name="Yang J.C."/>
            <person name="Madupu R."/>
            <person name="Durkin A.S."/>
            <person name="Ekborg N.A."/>
            <person name="Pedamallu C.S."/>
            <person name="Hostetler J.B."/>
            <person name="Radune D."/>
            <person name="Toms B.S."/>
            <person name="Henrissat B."/>
            <person name="Coutinho P.M."/>
            <person name="Schwarz S."/>
            <person name="Field L."/>
            <person name="Trindade-Silva A.E."/>
            <person name="Soares C.A.G."/>
            <person name="Elshahawi S."/>
            <person name="Hanora A."/>
            <person name="Schmidt E.W."/>
            <person name="Haygood M.G."/>
            <person name="Posfai J."/>
            <person name="Benner J."/>
            <person name="Madinger C."/>
            <person name="Nove J."/>
            <person name="Anton B."/>
            <person name="Chaudhary K."/>
            <person name="Foster J."/>
            <person name="Holman A."/>
            <person name="Kumar S."/>
            <person name="Lessard P.A."/>
            <person name="Luyten Y.A."/>
            <person name="Slatko B."/>
            <person name="Wood N."/>
            <person name="Wu B."/>
            <person name="Teplitski M."/>
            <person name="Mougous J.D."/>
            <person name="Ward N."/>
            <person name="Eisen J.A."/>
            <person name="Badger J.H."/>
            <person name="Distel D.L."/>
        </authorList>
    </citation>
    <scope>NUCLEOTIDE SEQUENCE [LARGE SCALE GENOMIC DNA]</scope>
    <source>
        <strain evidence="3">ATCC 39867 / T7901</strain>
    </source>
</reference>
<sequence>MAQPLPRPRLFSRVGNTFLAGILAALPLTLTIAVIVWAADLLHRYLGPESFIGRLFGNIGLNFVTSEITAYAIGVASVVAVIYLLGVAVQSRLRHQWQGLMSGLLARVPFVRSVYQTLSRIVTMFDKHEEAQYKSMQAVLCYFGGDRSGMAVLGLLTSPTPVFMGGREHYAIMVPSAPVPFGGAIMYAPVDWVQKADFGFDGLFNIYMSMGVTSGDYFKQPPDEPRTK</sequence>
<accession>C5BJS6</accession>
<dbReference type="RefSeq" id="WP_015818914.1">
    <property type="nucleotide sequence ID" value="NC_012997.1"/>
</dbReference>
<dbReference type="AlphaFoldDB" id="C5BJS6"/>
<feature type="transmembrane region" description="Helical" evidence="1">
    <location>
        <begin position="68"/>
        <end position="89"/>
    </location>
</feature>
<protein>
    <recommendedName>
        <fullName evidence="4">DUF502 domain-containing protein</fullName>
    </recommendedName>
</protein>
<dbReference type="Proteomes" id="UP000009080">
    <property type="component" value="Chromosome"/>
</dbReference>
<dbReference type="OrthoDB" id="5636623at2"/>
<dbReference type="KEGG" id="ttu:TERTU_4568"/>
<dbReference type="InterPro" id="IPR007462">
    <property type="entry name" value="COV1-like"/>
</dbReference>
<keyword evidence="1" id="KW-0472">Membrane</keyword>
<keyword evidence="3" id="KW-1185">Reference proteome</keyword>
<organism evidence="2 3">
    <name type="scientific">Teredinibacter turnerae (strain ATCC 39867 / T7901)</name>
    <dbReference type="NCBI Taxonomy" id="377629"/>
    <lineage>
        <taxon>Bacteria</taxon>
        <taxon>Pseudomonadati</taxon>
        <taxon>Pseudomonadota</taxon>
        <taxon>Gammaproteobacteria</taxon>
        <taxon>Cellvibrionales</taxon>
        <taxon>Cellvibrionaceae</taxon>
        <taxon>Teredinibacter</taxon>
    </lineage>
</organism>
<dbReference type="PANTHER" id="PTHR31876">
    <property type="entry name" value="COV-LIKE PROTEIN 1"/>
    <property type="match status" value="1"/>
</dbReference>
<dbReference type="PANTHER" id="PTHR31876:SF26">
    <property type="entry name" value="PROTEIN LIKE COV 2"/>
    <property type="match status" value="1"/>
</dbReference>
<gene>
    <name evidence="2" type="ordered locus">TERTU_4568</name>
</gene>
<dbReference type="EMBL" id="CP001614">
    <property type="protein sequence ID" value="ACR12802.1"/>
    <property type="molecule type" value="Genomic_DNA"/>
</dbReference>
<dbReference type="STRING" id="377629.TERTU_4568"/>
<dbReference type="Pfam" id="PF04367">
    <property type="entry name" value="DUF502"/>
    <property type="match status" value="1"/>
</dbReference>
<proteinExistence type="predicted"/>
<feature type="transmembrane region" description="Helical" evidence="1">
    <location>
        <begin position="17"/>
        <end position="39"/>
    </location>
</feature>
<evidence type="ECO:0000256" key="1">
    <source>
        <dbReference type="SAM" id="Phobius"/>
    </source>
</evidence>
<keyword evidence="1" id="KW-0812">Transmembrane</keyword>
<evidence type="ECO:0000313" key="2">
    <source>
        <dbReference type="EMBL" id="ACR12802.1"/>
    </source>
</evidence>
<keyword evidence="1" id="KW-1133">Transmembrane helix</keyword>
<dbReference type="HOGENOM" id="CLU_068050_2_0_6"/>
<dbReference type="eggNOG" id="COG2928">
    <property type="taxonomic scope" value="Bacteria"/>
</dbReference>
<name>C5BJS6_TERTT</name>
<evidence type="ECO:0008006" key="4">
    <source>
        <dbReference type="Google" id="ProtNLM"/>
    </source>
</evidence>